<proteinExistence type="predicted"/>
<evidence type="ECO:0000313" key="1">
    <source>
        <dbReference type="EMBL" id="SJZ75900.1"/>
    </source>
</evidence>
<dbReference type="PROSITE" id="PS51257">
    <property type="entry name" value="PROKAR_LIPOPROTEIN"/>
    <property type="match status" value="1"/>
</dbReference>
<evidence type="ECO:0000313" key="2">
    <source>
        <dbReference type="Proteomes" id="UP000190121"/>
    </source>
</evidence>
<dbReference type="AlphaFoldDB" id="A0A1T4N9C5"/>
<dbReference type="Proteomes" id="UP000190121">
    <property type="component" value="Unassembled WGS sequence"/>
</dbReference>
<organism evidence="1 2">
    <name type="scientific">Porphyromonas circumdentaria</name>
    <dbReference type="NCBI Taxonomy" id="29524"/>
    <lineage>
        <taxon>Bacteria</taxon>
        <taxon>Pseudomonadati</taxon>
        <taxon>Bacteroidota</taxon>
        <taxon>Bacteroidia</taxon>
        <taxon>Bacteroidales</taxon>
        <taxon>Porphyromonadaceae</taxon>
        <taxon>Porphyromonas</taxon>
    </lineage>
</organism>
<sequence>MKTRYFSLPTLVAIVLALVTLGCKRNAAKELLHSIPQDAGVVLAFDGTSLYKKAGGEALEGYLGSQNFSQLSLLRKCIDVKTILLFREAEEGAAVATAKVVDFSALKDLLVSTSLSVQEEDGIFSAQFGEEKLFFNKHQAWLAFDEKSEPFALESIQRSKDKGPSFADNKGIENMFRGDMGFFINPSKSMAQAERLLDIDAESLPKNRIVGNISFEERDIKADFEIIDTEGKLFKNPIAQPAKIDKKVLEYFPKNTDFLFVQGVKNKDFQKSYESLPQTWRSPELRTLFTYLDGTIACGLEGSKLYDFPDTIILLSQVKKGKGKEAQQAILSLLKIEPEKITYVGDVASFSNFFLGTIFVGYTDDIAYLSLSPIGLNKPSFLENDLAGLINADKGYFFVDMKKESILNVFLQESSYGRYYDLDGFLAASGTESKGELVFHNEASTDKNILEGIVRAIAKADKEEKANREEVYPLDEE</sequence>
<protein>
    <recommendedName>
        <fullName evidence="3">Lipoprotein</fullName>
    </recommendedName>
</protein>
<gene>
    <name evidence="1" type="ORF">SAMN02745171_01051</name>
</gene>
<reference evidence="2" key="1">
    <citation type="submission" date="2017-02" db="EMBL/GenBank/DDBJ databases">
        <authorList>
            <person name="Varghese N."/>
            <person name="Submissions S."/>
        </authorList>
    </citation>
    <scope>NUCLEOTIDE SEQUENCE [LARGE SCALE GENOMIC DNA]</scope>
    <source>
        <strain evidence="2">ATCC 51356</strain>
    </source>
</reference>
<dbReference type="STRING" id="29524.SAMN02745171_01051"/>
<dbReference type="OrthoDB" id="1394308at2"/>
<dbReference type="RefSeq" id="WP_078736973.1">
    <property type="nucleotide sequence ID" value="NZ_FUXE01000009.1"/>
</dbReference>
<evidence type="ECO:0008006" key="3">
    <source>
        <dbReference type="Google" id="ProtNLM"/>
    </source>
</evidence>
<accession>A0A1T4N9C5</accession>
<name>A0A1T4N9C5_9PORP</name>
<dbReference type="EMBL" id="FUXE01000009">
    <property type="protein sequence ID" value="SJZ75900.1"/>
    <property type="molecule type" value="Genomic_DNA"/>
</dbReference>
<keyword evidence="2" id="KW-1185">Reference proteome</keyword>